<dbReference type="Gene3D" id="3.55.50.30">
    <property type="match status" value="1"/>
</dbReference>
<reference evidence="4" key="1">
    <citation type="submission" date="2023-03" db="EMBL/GenBank/DDBJ databases">
        <title>Andean soil-derived lignocellulolytic bacterial consortium as a source of novel taxa and putative plastic-active enzymes.</title>
        <authorList>
            <person name="Diaz-Garcia L."/>
            <person name="Chuvochina M."/>
            <person name="Feuerriegel G."/>
            <person name="Bunk B."/>
            <person name="Sproer C."/>
            <person name="Streit W.R."/>
            <person name="Rodriguez L.M."/>
            <person name="Overmann J."/>
            <person name="Jimenez D.J."/>
        </authorList>
    </citation>
    <scope>NUCLEOTIDE SEQUENCE</scope>
    <source>
        <strain evidence="4">MAG 7</strain>
    </source>
</reference>
<organism evidence="4 5">
    <name type="scientific">Candidatus Pseudobacter hemicellulosilyticus</name>
    <dbReference type="NCBI Taxonomy" id="3121375"/>
    <lineage>
        <taxon>Bacteria</taxon>
        <taxon>Pseudomonadati</taxon>
        <taxon>Bacteroidota</taxon>
        <taxon>Chitinophagia</taxon>
        <taxon>Chitinophagales</taxon>
        <taxon>Chitinophagaceae</taxon>
        <taxon>Pseudobacter</taxon>
    </lineage>
</organism>
<protein>
    <submittedName>
        <fullName evidence="4">DUF4974 domain-containing protein</fullName>
    </submittedName>
</protein>
<evidence type="ECO:0000256" key="1">
    <source>
        <dbReference type="SAM" id="Phobius"/>
    </source>
</evidence>
<evidence type="ECO:0000313" key="5">
    <source>
        <dbReference type="Proteomes" id="UP001220610"/>
    </source>
</evidence>
<feature type="domain" description="Protein FecR C-terminal" evidence="3">
    <location>
        <begin position="308"/>
        <end position="377"/>
    </location>
</feature>
<dbReference type="Proteomes" id="UP001220610">
    <property type="component" value="Chromosome"/>
</dbReference>
<keyword evidence="1" id="KW-0472">Membrane</keyword>
<dbReference type="GO" id="GO:0016989">
    <property type="term" value="F:sigma factor antagonist activity"/>
    <property type="evidence" value="ECO:0007669"/>
    <property type="project" value="TreeGrafter"/>
</dbReference>
<evidence type="ECO:0000313" key="4">
    <source>
        <dbReference type="EMBL" id="WEK37068.1"/>
    </source>
</evidence>
<dbReference type="Gene3D" id="2.60.120.1440">
    <property type="match status" value="1"/>
</dbReference>
<dbReference type="PANTHER" id="PTHR30273">
    <property type="entry name" value="PERIPLASMIC SIGNAL SENSOR AND SIGMA FACTOR ACTIVATOR FECR-RELATED"/>
    <property type="match status" value="1"/>
</dbReference>
<dbReference type="EMBL" id="CP119311">
    <property type="protein sequence ID" value="WEK37068.1"/>
    <property type="molecule type" value="Genomic_DNA"/>
</dbReference>
<dbReference type="InterPro" id="IPR006860">
    <property type="entry name" value="FecR"/>
</dbReference>
<dbReference type="PIRSF" id="PIRSF018266">
    <property type="entry name" value="FecR"/>
    <property type="match status" value="1"/>
</dbReference>
<sequence>MITTDRIWELMARKLAAEASSAEMQELDQLLRVHPDLHVPVQTITDLWRYRAENSDVTVLEEAYNHHLNRMQEMGIAFVGPSGENSAPPAFLIEREYPSRRQRLMIWLAAACLLLIAGGLVFWLASQPGSPAEPLADKAFVNEIATRNGSRTSVHLPDGTQVWLNAGSKLTYDKQFGSGKREVTLTGEAFFDVARNPSIPFIIHTARIDVKVLGTRFNLKSYPGEQTSEAALVNGSIEVSIRERSAQRIILQANEKIVVGTNDSLQDGQQTKLSISQQEAPPPIMVVSKLNYAVTDSSLLETSWLQNKLAFKDESFRDVAAKMERWYNVKIRFADRSLETLRFTGTFETETIGQALQALQITGEFRYRFVDNKTVMISK</sequence>
<dbReference type="PANTHER" id="PTHR30273:SF2">
    <property type="entry name" value="PROTEIN FECR"/>
    <property type="match status" value="1"/>
</dbReference>
<dbReference type="Pfam" id="PF04773">
    <property type="entry name" value="FecR"/>
    <property type="match status" value="1"/>
</dbReference>
<keyword evidence="1" id="KW-0812">Transmembrane</keyword>
<dbReference type="AlphaFoldDB" id="A0AAJ6BHC6"/>
<dbReference type="FunFam" id="2.60.120.1440:FF:000001">
    <property type="entry name" value="Putative anti-sigma factor"/>
    <property type="match status" value="1"/>
</dbReference>
<dbReference type="Pfam" id="PF16344">
    <property type="entry name" value="FecR_C"/>
    <property type="match status" value="1"/>
</dbReference>
<dbReference type="InterPro" id="IPR012373">
    <property type="entry name" value="Ferrdict_sens_TM"/>
</dbReference>
<feature type="domain" description="FecR protein" evidence="2">
    <location>
        <begin position="143"/>
        <end position="238"/>
    </location>
</feature>
<keyword evidence="1" id="KW-1133">Transmembrane helix</keyword>
<dbReference type="InterPro" id="IPR032508">
    <property type="entry name" value="FecR_C"/>
</dbReference>
<proteinExistence type="predicted"/>
<feature type="transmembrane region" description="Helical" evidence="1">
    <location>
        <begin position="104"/>
        <end position="125"/>
    </location>
</feature>
<evidence type="ECO:0000259" key="3">
    <source>
        <dbReference type="Pfam" id="PF16344"/>
    </source>
</evidence>
<accession>A0AAJ6BHC6</accession>
<gene>
    <name evidence="4" type="ORF">P0Y53_06105</name>
</gene>
<name>A0AAJ6BHC6_9BACT</name>
<evidence type="ECO:0000259" key="2">
    <source>
        <dbReference type="Pfam" id="PF04773"/>
    </source>
</evidence>